<evidence type="ECO:0000313" key="1">
    <source>
        <dbReference type="EMBL" id="TFK73275.1"/>
    </source>
</evidence>
<name>A0ACD3B632_9AGAR</name>
<sequence>MRFSYAESVDSTLLHCDIACHRHSHHSHHSHRSHHRPDRRQRHHHPTKFILPDLVSHCTYPLRNNPYCYPISRSSEEWFLEVANHDSRQQAAFLKLKAGELTASCYPNADPFHLRVCIDFMNFLFNLDDWLDEFCVKDTNAMAKCCLAAMRKPSTYKTSKKAGILTKSFYKRLTLTAGPNCQRRFIHSMKLFFTAVAQEARHRERGIIPDLEAYITLRRDTSGCKPCFQLIEFAAGIDLPDEVINHPTILALEEATNDLVTWSNDIFSYNVEQSRHGTHNMITVLMKEQGLCLQDAVDLVGRYCKMSIERFEAHRQLLPSWNPDLDRKVAVYIEGLQNWIVGSLHWSFDTERYFGKRGPEIKQHRTVELLPKGSPVLPGSSHTNSRGLPTHPKTSPLTSPVVGVRSKPKSKAYYGGRLNPLRFFRMHAARSTENSPSVSVK</sequence>
<organism evidence="1 2">
    <name type="scientific">Pluteus cervinus</name>
    <dbReference type="NCBI Taxonomy" id="181527"/>
    <lineage>
        <taxon>Eukaryota</taxon>
        <taxon>Fungi</taxon>
        <taxon>Dikarya</taxon>
        <taxon>Basidiomycota</taxon>
        <taxon>Agaricomycotina</taxon>
        <taxon>Agaricomycetes</taxon>
        <taxon>Agaricomycetidae</taxon>
        <taxon>Agaricales</taxon>
        <taxon>Pluteineae</taxon>
        <taxon>Pluteaceae</taxon>
        <taxon>Pluteus</taxon>
    </lineage>
</organism>
<dbReference type="Proteomes" id="UP000308600">
    <property type="component" value="Unassembled WGS sequence"/>
</dbReference>
<dbReference type="EMBL" id="ML208277">
    <property type="protein sequence ID" value="TFK73275.1"/>
    <property type="molecule type" value="Genomic_DNA"/>
</dbReference>
<accession>A0ACD3B632</accession>
<keyword evidence="2" id="KW-1185">Reference proteome</keyword>
<reference evidence="1 2" key="1">
    <citation type="journal article" date="2019" name="Nat. Ecol. Evol.">
        <title>Megaphylogeny resolves global patterns of mushroom evolution.</title>
        <authorList>
            <person name="Varga T."/>
            <person name="Krizsan K."/>
            <person name="Foldi C."/>
            <person name="Dima B."/>
            <person name="Sanchez-Garcia M."/>
            <person name="Sanchez-Ramirez S."/>
            <person name="Szollosi G.J."/>
            <person name="Szarkandi J.G."/>
            <person name="Papp V."/>
            <person name="Albert L."/>
            <person name="Andreopoulos W."/>
            <person name="Angelini C."/>
            <person name="Antonin V."/>
            <person name="Barry K.W."/>
            <person name="Bougher N.L."/>
            <person name="Buchanan P."/>
            <person name="Buyck B."/>
            <person name="Bense V."/>
            <person name="Catcheside P."/>
            <person name="Chovatia M."/>
            <person name="Cooper J."/>
            <person name="Damon W."/>
            <person name="Desjardin D."/>
            <person name="Finy P."/>
            <person name="Geml J."/>
            <person name="Haridas S."/>
            <person name="Hughes K."/>
            <person name="Justo A."/>
            <person name="Karasinski D."/>
            <person name="Kautmanova I."/>
            <person name="Kiss B."/>
            <person name="Kocsube S."/>
            <person name="Kotiranta H."/>
            <person name="LaButti K.M."/>
            <person name="Lechner B.E."/>
            <person name="Liimatainen K."/>
            <person name="Lipzen A."/>
            <person name="Lukacs Z."/>
            <person name="Mihaltcheva S."/>
            <person name="Morgado L.N."/>
            <person name="Niskanen T."/>
            <person name="Noordeloos M.E."/>
            <person name="Ohm R.A."/>
            <person name="Ortiz-Santana B."/>
            <person name="Ovrebo C."/>
            <person name="Racz N."/>
            <person name="Riley R."/>
            <person name="Savchenko A."/>
            <person name="Shiryaev A."/>
            <person name="Soop K."/>
            <person name="Spirin V."/>
            <person name="Szebenyi C."/>
            <person name="Tomsovsky M."/>
            <person name="Tulloss R.E."/>
            <person name="Uehling J."/>
            <person name="Grigoriev I.V."/>
            <person name="Vagvolgyi C."/>
            <person name="Papp T."/>
            <person name="Martin F.M."/>
            <person name="Miettinen O."/>
            <person name="Hibbett D.S."/>
            <person name="Nagy L.G."/>
        </authorList>
    </citation>
    <scope>NUCLEOTIDE SEQUENCE [LARGE SCALE GENOMIC DNA]</scope>
    <source>
        <strain evidence="1 2">NL-1719</strain>
    </source>
</reference>
<evidence type="ECO:0000313" key="2">
    <source>
        <dbReference type="Proteomes" id="UP000308600"/>
    </source>
</evidence>
<protein>
    <submittedName>
        <fullName evidence="1">Terpenoid synthase</fullName>
    </submittedName>
</protein>
<proteinExistence type="predicted"/>
<gene>
    <name evidence="1" type="ORF">BDN72DRAFT_761998</name>
</gene>